<dbReference type="EMBL" id="JBBCAQ010000006">
    <property type="protein sequence ID" value="KAK7603508.1"/>
    <property type="molecule type" value="Genomic_DNA"/>
</dbReference>
<keyword evidence="1" id="KW-0833">Ubl conjugation pathway</keyword>
<feature type="region of interest" description="Disordered" evidence="2">
    <location>
        <begin position="43"/>
        <end position="109"/>
    </location>
</feature>
<keyword evidence="5" id="KW-1185">Reference proteome</keyword>
<dbReference type="InterPro" id="IPR036047">
    <property type="entry name" value="F-box-like_dom_sf"/>
</dbReference>
<organism evidence="4 5">
    <name type="scientific">Parthenolecanium corni</name>
    <dbReference type="NCBI Taxonomy" id="536013"/>
    <lineage>
        <taxon>Eukaryota</taxon>
        <taxon>Metazoa</taxon>
        <taxon>Ecdysozoa</taxon>
        <taxon>Arthropoda</taxon>
        <taxon>Hexapoda</taxon>
        <taxon>Insecta</taxon>
        <taxon>Pterygota</taxon>
        <taxon>Neoptera</taxon>
        <taxon>Paraneoptera</taxon>
        <taxon>Hemiptera</taxon>
        <taxon>Sternorrhyncha</taxon>
        <taxon>Coccoidea</taxon>
        <taxon>Coccidae</taxon>
        <taxon>Parthenolecanium</taxon>
    </lineage>
</organism>
<evidence type="ECO:0000256" key="2">
    <source>
        <dbReference type="SAM" id="MobiDB-lite"/>
    </source>
</evidence>
<dbReference type="SMART" id="SM00256">
    <property type="entry name" value="FBOX"/>
    <property type="match status" value="1"/>
</dbReference>
<feature type="compositionally biased region" description="Basic and acidic residues" evidence="2">
    <location>
        <begin position="73"/>
        <end position="85"/>
    </location>
</feature>
<sequence length="450" mass="50140">MVRCVNELDSSFKKQESVDSYRCTTTLDTTESSDLISALYSSENYSASDEDRENENPDQPRAVKRKNSSSDVGNERSKILKKESVPESANITGSTPLTPVTPSANENNDLLDVDTTMKNTLTKDYFSILPDEVLLLIFKAIQFKPALVNCACVCRRWKNVAFDADLWFRIDLSQRTIEPGIMEEVLCKKPVVLKMSQTKVVTPMLKNVDDASPNLLSKIEYLDLSMASISPNELEILLRTCHNLVKLSLEFVGLSEGVCKEISKNSKLSVLNLAQAGNLNDTSLKIILTNCLKLNELNVAWTSLNASAIKCLCQYVSKDIDRLNLSGCVKEITDSHVATLALRCNKLKELDLSDATGITDGSIHSICDNLNKLEIISLSRCYNINPASYSKLFRLPSIAHINIFGLFTDAQVETLRKSTNVELNKMKFSYTARPTVGSRRTSVWGLRVRD</sequence>
<evidence type="ECO:0000313" key="4">
    <source>
        <dbReference type="EMBL" id="KAK7603508.1"/>
    </source>
</evidence>
<dbReference type="GO" id="GO:0019005">
    <property type="term" value="C:SCF ubiquitin ligase complex"/>
    <property type="evidence" value="ECO:0007669"/>
    <property type="project" value="TreeGrafter"/>
</dbReference>
<feature type="domain" description="F-box" evidence="3">
    <location>
        <begin position="123"/>
        <end position="170"/>
    </location>
</feature>
<name>A0AAN9TSV1_9HEMI</name>
<dbReference type="PANTHER" id="PTHR13318">
    <property type="entry name" value="PARTNER OF PAIRED, ISOFORM B-RELATED"/>
    <property type="match status" value="1"/>
</dbReference>
<dbReference type="InterPro" id="IPR001810">
    <property type="entry name" value="F-box_dom"/>
</dbReference>
<reference evidence="4 5" key="1">
    <citation type="submission" date="2024-03" db="EMBL/GenBank/DDBJ databases">
        <title>Adaptation during the transition from Ophiocordyceps entomopathogen to insect associate is accompanied by gene loss and intensified selection.</title>
        <authorList>
            <person name="Ward C.M."/>
            <person name="Onetto C.A."/>
            <person name="Borneman A.R."/>
        </authorList>
    </citation>
    <scope>NUCLEOTIDE SEQUENCE [LARGE SCALE GENOMIC DNA]</scope>
    <source>
        <strain evidence="4">AWRI1</strain>
        <tissue evidence="4">Single Adult Female</tissue>
    </source>
</reference>
<dbReference type="SUPFAM" id="SSF52047">
    <property type="entry name" value="RNI-like"/>
    <property type="match status" value="1"/>
</dbReference>
<dbReference type="SUPFAM" id="SSF81383">
    <property type="entry name" value="F-box domain"/>
    <property type="match status" value="1"/>
</dbReference>
<dbReference type="SMART" id="SM00367">
    <property type="entry name" value="LRR_CC"/>
    <property type="match status" value="4"/>
</dbReference>
<gene>
    <name evidence="4" type="ORF">V9T40_003507</name>
</gene>
<evidence type="ECO:0000313" key="5">
    <source>
        <dbReference type="Proteomes" id="UP001367676"/>
    </source>
</evidence>
<dbReference type="PROSITE" id="PS50181">
    <property type="entry name" value="FBOX"/>
    <property type="match status" value="1"/>
</dbReference>
<dbReference type="GO" id="GO:0031146">
    <property type="term" value="P:SCF-dependent proteasomal ubiquitin-dependent protein catabolic process"/>
    <property type="evidence" value="ECO:0007669"/>
    <property type="project" value="TreeGrafter"/>
</dbReference>
<evidence type="ECO:0000259" key="3">
    <source>
        <dbReference type="PROSITE" id="PS50181"/>
    </source>
</evidence>
<accession>A0AAN9TSV1</accession>
<evidence type="ECO:0000256" key="1">
    <source>
        <dbReference type="ARBA" id="ARBA00022786"/>
    </source>
</evidence>
<dbReference type="Pfam" id="PF12937">
    <property type="entry name" value="F-box-like"/>
    <property type="match status" value="1"/>
</dbReference>
<feature type="compositionally biased region" description="Polar residues" evidence="2">
    <location>
        <begin position="87"/>
        <end position="108"/>
    </location>
</feature>
<dbReference type="AlphaFoldDB" id="A0AAN9TSV1"/>
<dbReference type="Gene3D" id="3.80.10.10">
    <property type="entry name" value="Ribonuclease Inhibitor"/>
    <property type="match status" value="1"/>
</dbReference>
<dbReference type="InterPro" id="IPR032675">
    <property type="entry name" value="LRR_dom_sf"/>
</dbReference>
<comment type="caution">
    <text evidence="4">The sequence shown here is derived from an EMBL/GenBank/DDBJ whole genome shotgun (WGS) entry which is preliminary data.</text>
</comment>
<proteinExistence type="predicted"/>
<dbReference type="InterPro" id="IPR006553">
    <property type="entry name" value="Leu-rich_rpt_Cys-con_subtyp"/>
</dbReference>
<protein>
    <recommendedName>
        <fullName evidence="3">F-box domain-containing protein</fullName>
    </recommendedName>
</protein>
<dbReference type="PANTHER" id="PTHR13318:SF247">
    <property type="entry name" value="GH16156P"/>
    <property type="match status" value="1"/>
</dbReference>
<dbReference type="Proteomes" id="UP001367676">
    <property type="component" value="Unassembled WGS sequence"/>
</dbReference>